<gene>
    <name evidence="1" type="ORF">M9Y10_033556</name>
</gene>
<dbReference type="Proteomes" id="UP001470230">
    <property type="component" value="Unassembled WGS sequence"/>
</dbReference>
<name>A0ABR2KDJ2_9EUKA</name>
<evidence type="ECO:0000313" key="2">
    <source>
        <dbReference type="Proteomes" id="UP001470230"/>
    </source>
</evidence>
<dbReference type="EMBL" id="JAPFFF010000005">
    <property type="protein sequence ID" value="KAK8888816.1"/>
    <property type="molecule type" value="Genomic_DNA"/>
</dbReference>
<accession>A0ABR2KDJ2</accession>
<protein>
    <submittedName>
        <fullName evidence="1">Uncharacterized protein</fullName>
    </submittedName>
</protein>
<proteinExistence type="predicted"/>
<comment type="caution">
    <text evidence="1">The sequence shown here is derived from an EMBL/GenBank/DDBJ whole genome shotgun (WGS) entry which is preliminary data.</text>
</comment>
<evidence type="ECO:0000313" key="1">
    <source>
        <dbReference type="EMBL" id="KAK8888816.1"/>
    </source>
</evidence>
<reference evidence="1 2" key="1">
    <citation type="submission" date="2024-04" db="EMBL/GenBank/DDBJ databases">
        <title>Tritrichomonas musculus Genome.</title>
        <authorList>
            <person name="Alves-Ferreira E."/>
            <person name="Grigg M."/>
            <person name="Lorenzi H."/>
            <person name="Galac M."/>
        </authorList>
    </citation>
    <scope>NUCLEOTIDE SEQUENCE [LARGE SCALE GENOMIC DNA]</scope>
    <source>
        <strain evidence="1 2">EAF2021</strain>
    </source>
</reference>
<keyword evidence="2" id="KW-1185">Reference proteome</keyword>
<sequence length="87" mass="9908">MSEDEFDNSGNDFSKGLHQPSQPYSSWCANGAQTMKSVLSGQEFYFENNVKNMENIHKITLDSQYREICPVWKPALQGTHSIFDNST</sequence>
<organism evidence="1 2">
    <name type="scientific">Tritrichomonas musculus</name>
    <dbReference type="NCBI Taxonomy" id="1915356"/>
    <lineage>
        <taxon>Eukaryota</taxon>
        <taxon>Metamonada</taxon>
        <taxon>Parabasalia</taxon>
        <taxon>Tritrichomonadida</taxon>
        <taxon>Tritrichomonadidae</taxon>
        <taxon>Tritrichomonas</taxon>
    </lineage>
</organism>